<dbReference type="Gene3D" id="1.20.1250.20">
    <property type="entry name" value="MFS general substrate transporter like domains"/>
    <property type="match status" value="2"/>
</dbReference>
<dbReference type="GO" id="GO:0005886">
    <property type="term" value="C:plasma membrane"/>
    <property type="evidence" value="ECO:0007669"/>
    <property type="project" value="UniProtKB-SubCell"/>
</dbReference>
<evidence type="ECO:0000313" key="10">
    <source>
        <dbReference type="Proteomes" id="UP000031327"/>
    </source>
</evidence>
<feature type="transmembrane region" description="Helical" evidence="6">
    <location>
        <begin position="72"/>
        <end position="91"/>
    </location>
</feature>
<evidence type="ECO:0000256" key="4">
    <source>
        <dbReference type="ARBA" id="ARBA00022989"/>
    </source>
</evidence>
<dbReference type="InterPro" id="IPR020846">
    <property type="entry name" value="MFS_dom"/>
</dbReference>
<dbReference type="Proteomes" id="UP000031327">
    <property type="component" value="Unassembled WGS sequence"/>
</dbReference>
<feature type="domain" description="Major facilitator superfamily (MFS) profile" evidence="7">
    <location>
        <begin position="7"/>
        <end position="405"/>
    </location>
</feature>
<dbReference type="Pfam" id="PF07690">
    <property type="entry name" value="MFS_1"/>
    <property type="match status" value="1"/>
</dbReference>
<feature type="transmembrane region" description="Helical" evidence="6">
    <location>
        <begin position="347"/>
        <end position="369"/>
    </location>
</feature>
<evidence type="ECO:0000256" key="2">
    <source>
        <dbReference type="ARBA" id="ARBA00022475"/>
    </source>
</evidence>
<gene>
    <name evidence="9" type="ORF">JF50_17155</name>
</gene>
<keyword evidence="5 6" id="KW-0472">Membrane</keyword>
<evidence type="ECO:0000256" key="1">
    <source>
        <dbReference type="ARBA" id="ARBA00004429"/>
    </source>
</evidence>
<dbReference type="PROSITE" id="PS50850">
    <property type="entry name" value="MFS"/>
    <property type="match status" value="1"/>
</dbReference>
<dbReference type="SUPFAM" id="SSF103473">
    <property type="entry name" value="MFS general substrate transporter"/>
    <property type="match status" value="1"/>
</dbReference>
<feature type="transmembrane region" description="Helical" evidence="6">
    <location>
        <begin position="375"/>
        <end position="394"/>
    </location>
</feature>
<reference evidence="9 10" key="2">
    <citation type="submission" date="2014-12" db="EMBL/GenBank/DDBJ databases">
        <title>Draft Genome Sequence of Pseudoalteromonas luteoviolacea HI1.</title>
        <authorList>
            <person name="Asahina A.Y."/>
            <person name="Hadfield M.G."/>
        </authorList>
    </citation>
    <scope>NUCLEOTIDE SEQUENCE [LARGE SCALE GENOMIC DNA]</scope>
    <source>
        <strain evidence="9 10">HI1</strain>
    </source>
</reference>
<dbReference type="InterPro" id="IPR050375">
    <property type="entry name" value="MFS_TsgA-like"/>
</dbReference>
<accession>A0A023PZH0</accession>
<dbReference type="PANTHER" id="PTHR43702:SF12">
    <property type="entry name" value="N-ACETYL GLUCOSAMINE TRANSPORTER NAGP"/>
    <property type="match status" value="1"/>
</dbReference>
<feature type="transmembrane region" description="Helical" evidence="6">
    <location>
        <begin position="128"/>
        <end position="151"/>
    </location>
</feature>
<feature type="transmembrane region" description="Helical" evidence="6">
    <location>
        <begin position="227"/>
        <end position="248"/>
    </location>
</feature>
<name>A0A023PZH0_9GAMM</name>
<evidence type="ECO:0000256" key="6">
    <source>
        <dbReference type="SAM" id="Phobius"/>
    </source>
</evidence>
<feature type="transmembrane region" description="Helical" evidence="6">
    <location>
        <begin position="97"/>
        <end position="116"/>
    </location>
</feature>
<proteinExistence type="predicted"/>
<keyword evidence="2" id="KW-1003">Cell membrane</keyword>
<dbReference type="PANTHER" id="PTHR43702">
    <property type="entry name" value="L-FUCOSE-PROTON SYMPORTER"/>
    <property type="match status" value="1"/>
</dbReference>
<feature type="transmembrane region" description="Helical" evidence="6">
    <location>
        <begin position="268"/>
        <end position="286"/>
    </location>
</feature>
<feature type="transmembrane region" description="Helical" evidence="6">
    <location>
        <begin position="293"/>
        <end position="317"/>
    </location>
</feature>
<dbReference type="GO" id="GO:0022857">
    <property type="term" value="F:transmembrane transporter activity"/>
    <property type="evidence" value="ECO:0007669"/>
    <property type="project" value="InterPro"/>
</dbReference>
<dbReference type="InterPro" id="IPR036259">
    <property type="entry name" value="MFS_trans_sf"/>
</dbReference>
<feature type="transmembrane region" description="Helical" evidence="6">
    <location>
        <begin position="35"/>
        <end position="65"/>
    </location>
</feature>
<evidence type="ECO:0000313" key="9">
    <source>
        <dbReference type="EMBL" id="KID56038.1"/>
    </source>
</evidence>
<dbReference type="OrthoDB" id="9795150at2"/>
<reference evidence="8" key="1">
    <citation type="journal article" date="2014" name="Science">
        <title>Marine tubeworm metamorphosis induced by arrays of bacterial phage tail-like structures.</title>
        <authorList>
            <person name="Shikuma N.J."/>
            <person name="Pilhofer M."/>
            <person name="Weiss G.L."/>
            <person name="Hadfield M.G."/>
            <person name="Jensen G.J."/>
            <person name="Newman D.K."/>
        </authorList>
    </citation>
    <scope>NUCLEOTIDE SEQUENCE</scope>
    <source>
        <strain evidence="8">HI1</strain>
    </source>
</reference>
<evidence type="ECO:0000313" key="8">
    <source>
        <dbReference type="EMBL" id="AHX39945.1"/>
    </source>
</evidence>
<dbReference type="RefSeq" id="WP_039610610.1">
    <property type="nucleotide sequence ID" value="NZ_JWIC01000007.1"/>
</dbReference>
<evidence type="ECO:0000259" key="7">
    <source>
        <dbReference type="PROSITE" id="PS50850"/>
    </source>
</evidence>
<feature type="transmembrane region" description="Helical" evidence="6">
    <location>
        <begin position="171"/>
        <end position="191"/>
    </location>
</feature>
<feature type="transmembrane region" description="Helical" evidence="6">
    <location>
        <begin position="7"/>
        <end position="29"/>
    </location>
</feature>
<dbReference type="EMBL" id="KF724688">
    <property type="protein sequence ID" value="AHX39945.1"/>
    <property type="molecule type" value="Genomic_DNA"/>
</dbReference>
<evidence type="ECO:0000256" key="3">
    <source>
        <dbReference type="ARBA" id="ARBA00022692"/>
    </source>
</evidence>
<sequence length="417" mass="45167">MNKNLPAVFVILATFFMISFITNILGPIFPELIKSFAIGMTLAGFFPFAFFAAYGVMSIPAGLLAQRMGEKFVMLLAFGIAMVGALLFAFWPTFELAMIALFLVGSAMAYMQVAINPMLRRAGGSEHFAVLSVVAQLLFGAGATLSPIVYVNLAEWSQQPSSILNSLVPQHMSWLSMYWLFAALCLVMFIWGGMTRFQSCRHPEDDAKTCSLAESMALFKNKVVIKYFFAIAAYVALEQGIANSISIFMLQVHEMDTQQVGASVVSKFWLMLTVGCAVGLVMMKLFDVRKVLAWFCIGAGVSLGGAIFGSAAIALWAFPVAGFFLSIMWSALFSLALNSFSNGHSAIAGILCTGIVGGAIISPLIGLLVQVSGSLQLGLLVLFLPLGYMLRVAYSSNPIVNNHTIRFFEKKSAEQEA</sequence>
<keyword evidence="3 6" id="KW-0812">Transmembrane</keyword>
<dbReference type="EMBL" id="JWIC01000007">
    <property type="protein sequence ID" value="KID56038.1"/>
    <property type="molecule type" value="Genomic_DNA"/>
</dbReference>
<comment type="subcellular location">
    <subcellularLocation>
        <location evidence="1">Cell inner membrane</location>
        <topology evidence="1">Multi-pass membrane protein</topology>
    </subcellularLocation>
</comment>
<dbReference type="AlphaFoldDB" id="A0A023PZH0"/>
<protein>
    <submittedName>
        <fullName evidence="8">Hypothetical sugar permease</fullName>
    </submittedName>
    <submittedName>
        <fullName evidence="9">Major facilitator transporter</fullName>
    </submittedName>
</protein>
<feature type="transmembrane region" description="Helical" evidence="6">
    <location>
        <begin position="323"/>
        <end position="340"/>
    </location>
</feature>
<organism evidence="8">
    <name type="scientific">Pseudoalteromonas luteoviolacea</name>
    <dbReference type="NCBI Taxonomy" id="43657"/>
    <lineage>
        <taxon>Bacteria</taxon>
        <taxon>Pseudomonadati</taxon>
        <taxon>Pseudomonadota</taxon>
        <taxon>Gammaproteobacteria</taxon>
        <taxon>Alteromonadales</taxon>
        <taxon>Pseudoalteromonadaceae</taxon>
        <taxon>Pseudoalteromonas</taxon>
    </lineage>
</organism>
<dbReference type="InterPro" id="IPR011701">
    <property type="entry name" value="MFS"/>
</dbReference>
<keyword evidence="4 6" id="KW-1133">Transmembrane helix</keyword>
<evidence type="ECO:0000256" key="5">
    <source>
        <dbReference type="ARBA" id="ARBA00023136"/>
    </source>
</evidence>